<dbReference type="OrthoDB" id="2195431at2759"/>
<dbReference type="Proteomes" id="UP000092321">
    <property type="component" value="Unassembled WGS sequence"/>
</dbReference>
<evidence type="ECO:0000313" key="2">
    <source>
        <dbReference type="EMBL" id="OBA28805.1"/>
    </source>
</evidence>
<reference evidence="3" key="1">
    <citation type="journal article" date="2016" name="Proc. Natl. Acad. Sci. U.S.A.">
        <title>Comparative genomics of biotechnologically important yeasts.</title>
        <authorList>
            <person name="Riley R."/>
            <person name="Haridas S."/>
            <person name="Wolfe K.H."/>
            <person name="Lopes M.R."/>
            <person name="Hittinger C.T."/>
            <person name="Goeker M."/>
            <person name="Salamov A.A."/>
            <person name="Wisecaver J.H."/>
            <person name="Long T.M."/>
            <person name="Calvey C.H."/>
            <person name="Aerts A.L."/>
            <person name="Barry K.W."/>
            <person name="Choi C."/>
            <person name="Clum A."/>
            <person name="Coughlan A.Y."/>
            <person name="Deshpande S."/>
            <person name="Douglass A.P."/>
            <person name="Hanson S.J."/>
            <person name="Klenk H.-P."/>
            <person name="LaButti K.M."/>
            <person name="Lapidus A."/>
            <person name="Lindquist E.A."/>
            <person name="Lipzen A.M."/>
            <person name="Meier-Kolthoff J.P."/>
            <person name="Ohm R.A."/>
            <person name="Otillar R.P."/>
            <person name="Pangilinan J.L."/>
            <person name="Peng Y."/>
            <person name="Rokas A."/>
            <person name="Rosa C.A."/>
            <person name="Scheuner C."/>
            <person name="Sibirny A.A."/>
            <person name="Slot J.C."/>
            <person name="Stielow J.B."/>
            <person name="Sun H."/>
            <person name="Kurtzman C.P."/>
            <person name="Blackwell M."/>
            <person name="Grigoriev I.V."/>
            <person name="Jeffries T.W."/>
        </authorList>
    </citation>
    <scope>NUCLEOTIDE SEQUENCE [LARGE SCALE GENOMIC DNA]</scope>
    <source>
        <strain evidence="3">NRRL Y-1626</strain>
    </source>
</reference>
<name>A0A1B7TJI6_9ASCO</name>
<dbReference type="PANTHER" id="PTHR23389">
    <property type="entry name" value="CHROMOSOME TRANSMISSION FIDELITY FACTOR 18"/>
    <property type="match status" value="1"/>
</dbReference>
<gene>
    <name evidence="2" type="ORF">HANVADRAFT_51254</name>
</gene>
<sequence length="905" mass="104976">MGIFDNIEDTKLLQNNQIARSETTLTYGELHDKNITNDTQNLTSDLPKVVNRDYNFENKNSEKLNDQIHVNINEKCFNENIELERNKADFLNEKTIDVIPTKNSNNNKYISFLKKKTGSITKLKKREIYLRKDNIINSLKDSKLEDENFYFLSEDNKFTKHTFNQKIFSEFGKSESNYGMNVAELLNQIDLEKDTTEKEDTKLDLPSENEKLGAKLWVDKYKPSNFLDIVGHEENKMHIMRWLKMWSLSTGGCSNQFCEENVNDPYRRPEKKILMIEGKTGIGKNLLIEILASNCGYNLLEVNGSDRINGNVKQWLSNIIHTNSSVLGKKAINCLLFDEASNDINDINANLVDILKQDEKLTNECIGISFKNGKKNDAQKKLSAIKNKLIKKPIFCLTDNLSSRKLASLKPFCEIIKLKQPSLDDISSHIQRILSIELGIDPDDINLPNINRFIEICNGDIRNCLNNLQFDIIDDSMNLIKSVNQDLNFSDSVSLFSFQGKDKKKSWLNIMFDLFEPSNSQKDLKSITHNLVKELEKHELSFNNMIQLSFDNYPNLIPNMENTSLLKYETDLNAIHDSLFFWDLMSNSSDFNIRLTSYNIVTVLQFFNFNYNIYKGSSKSYKKLNKNLIKLNVWNPKFTQVRSDVKELISFFKRPYKIKLLGFETDFYNNYTTKQLCQEFLPVLSSLVNSDFINCIKKADKRDEIILEIWKILKTKEINFIKKKNTFSNSFDIFLSRNISLINVYNNFENISSSQNAFKLNEPAIDPIKNKQLENLKKDTLYERLGLLFDSGYNSNNISSRYSFTSKKFEEFNYKSIEKARATKRKLVDTDNTSSQLNEPPNKMAKKTITRQEQNSLSSLMRKPTNLNGDINNTQQDDEGRTWIKFKEGFSNAVKKKVTWDSLFS</sequence>
<dbReference type="AlphaFoldDB" id="A0A1B7TJI6"/>
<accession>A0A1B7TJI6</accession>
<dbReference type="EMBL" id="LXPE01000002">
    <property type="protein sequence ID" value="OBA28805.1"/>
    <property type="molecule type" value="Genomic_DNA"/>
</dbReference>
<evidence type="ECO:0000313" key="3">
    <source>
        <dbReference type="Proteomes" id="UP000092321"/>
    </source>
</evidence>
<feature type="compositionally biased region" description="Polar residues" evidence="1">
    <location>
        <begin position="830"/>
        <end position="839"/>
    </location>
</feature>
<evidence type="ECO:0008006" key="4">
    <source>
        <dbReference type="Google" id="ProtNLM"/>
    </source>
</evidence>
<evidence type="ECO:0000256" key="1">
    <source>
        <dbReference type="SAM" id="MobiDB-lite"/>
    </source>
</evidence>
<protein>
    <recommendedName>
        <fullName evidence="4">AAA+ ATPase domain-containing protein</fullName>
    </recommendedName>
</protein>
<dbReference type="GO" id="GO:0003677">
    <property type="term" value="F:DNA binding"/>
    <property type="evidence" value="ECO:0007669"/>
    <property type="project" value="TreeGrafter"/>
</dbReference>
<keyword evidence="3" id="KW-1185">Reference proteome</keyword>
<dbReference type="InterPro" id="IPR027417">
    <property type="entry name" value="P-loop_NTPase"/>
</dbReference>
<organism evidence="2 3">
    <name type="scientific">Hanseniaspora valbyensis NRRL Y-1626</name>
    <dbReference type="NCBI Taxonomy" id="766949"/>
    <lineage>
        <taxon>Eukaryota</taxon>
        <taxon>Fungi</taxon>
        <taxon>Dikarya</taxon>
        <taxon>Ascomycota</taxon>
        <taxon>Saccharomycotina</taxon>
        <taxon>Saccharomycetes</taxon>
        <taxon>Saccharomycodales</taxon>
        <taxon>Saccharomycodaceae</taxon>
        <taxon>Hanseniaspora</taxon>
    </lineage>
</organism>
<comment type="caution">
    <text evidence="2">The sequence shown here is derived from an EMBL/GenBank/DDBJ whole genome shotgun (WGS) entry which is preliminary data.</text>
</comment>
<dbReference type="SUPFAM" id="SSF52540">
    <property type="entry name" value="P-loop containing nucleoside triphosphate hydrolases"/>
    <property type="match status" value="1"/>
</dbReference>
<dbReference type="Gene3D" id="3.40.50.300">
    <property type="entry name" value="P-loop containing nucleotide triphosphate hydrolases"/>
    <property type="match status" value="1"/>
</dbReference>
<dbReference type="PANTHER" id="PTHR23389:SF3">
    <property type="entry name" value="CHROMOSOME TRANSMISSION FIDELITY PROTEIN 18 HOMOLOG"/>
    <property type="match status" value="1"/>
</dbReference>
<dbReference type="GO" id="GO:0005634">
    <property type="term" value="C:nucleus"/>
    <property type="evidence" value="ECO:0007669"/>
    <property type="project" value="TreeGrafter"/>
</dbReference>
<proteinExistence type="predicted"/>
<feature type="region of interest" description="Disordered" evidence="1">
    <location>
        <begin position="829"/>
        <end position="848"/>
    </location>
</feature>